<dbReference type="VEuPathDB" id="FungiDB:A9K55_004800"/>
<proteinExistence type="predicted"/>
<protein>
    <submittedName>
        <fullName evidence="2">MFS multidrug</fullName>
    </submittedName>
</protein>
<organism evidence="2 3">
    <name type="scientific">Cordyceps militaris</name>
    <name type="common">Caterpillar fungus</name>
    <name type="synonym">Clavaria militaris</name>
    <dbReference type="NCBI Taxonomy" id="73501"/>
    <lineage>
        <taxon>Eukaryota</taxon>
        <taxon>Fungi</taxon>
        <taxon>Dikarya</taxon>
        <taxon>Ascomycota</taxon>
        <taxon>Pezizomycotina</taxon>
        <taxon>Sordariomycetes</taxon>
        <taxon>Hypocreomycetidae</taxon>
        <taxon>Hypocreales</taxon>
        <taxon>Cordycipitaceae</taxon>
        <taxon>Cordyceps</taxon>
    </lineage>
</organism>
<evidence type="ECO:0000256" key="1">
    <source>
        <dbReference type="SAM" id="SignalP"/>
    </source>
</evidence>
<dbReference type="VEuPathDB" id="FungiDB:CCM_01531"/>
<dbReference type="EMBL" id="CP023325">
    <property type="protein sequence ID" value="ATY64297.1"/>
    <property type="molecule type" value="Genomic_DNA"/>
</dbReference>
<evidence type="ECO:0000313" key="3">
    <source>
        <dbReference type="Proteomes" id="UP000323067"/>
    </source>
</evidence>
<dbReference type="AlphaFoldDB" id="A0A2H4SMG1"/>
<dbReference type="Proteomes" id="UP000323067">
    <property type="component" value="Chromosome v"/>
</dbReference>
<evidence type="ECO:0000313" key="2">
    <source>
        <dbReference type="EMBL" id="ATY64297.1"/>
    </source>
</evidence>
<accession>A0A2H4SMG1</accession>
<feature type="chain" id="PRO_5014198265" evidence="1">
    <location>
        <begin position="20"/>
        <end position="146"/>
    </location>
</feature>
<feature type="signal peptide" evidence="1">
    <location>
        <begin position="1"/>
        <end position="19"/>
    </location>
</feature>
<keyword evidence="1" id="KW-0732">Signal</keyword>
<sequence>MQPGHRGVLLVTIVGGAHLASSLSADVAFRETVDPIKKRNRAMGFMMEASNQYIVRGQGHGNPRTTSGRRQLLLLAINEETKKKRNPPSFAHCLSIIIIRGAPYLTRFAVDPPPLLPSDIVSRFYIINRELSCFICNLLWRSAPTA</sequence>
<gene>
    <name evidence="2" type="ORF">A9K55_004800</name>
</gene>
<name>A0A2H4SMG1_CORMI</name>
<reference evidence="2 3" key="1">
    <citation type="journal article" date="2017" name="BMC Genomics">
        <title>Chromosome level assembly and secondary metabolite potential of the parasitic fungus Cordyceps militaris.</title>
        <authorList>
            <person name="Kramer G.J."/>
            <person name="Nodwell J.R."/>
        </authorList>
    </citation>
    <scope>NUCLEOTIDE SEQUENCE [LARGE SCALE GENOMIC DNA]</scope>
    <source>
        <strain evidence="2 3">ATCC 34164</strain>
    </source>
</reference>